<reference evidence="3" key="1">
    <citation type="submission" date="2022-01" db="EMBL/GenBank/DDBJ databases">
        <title>Genome Sequence Resource for Two Populations of Ditylenchus destructor, the Migratory Endoparasitic Phytonematode.</title>
        <authorList>
            <person name="Zhang H."/>
            <person name="Lin R."/>
            <person name="Xie B."/>
        </authorList>
    </citation>
    <scope>NUCLEOTIDE SEQUENCE</scope>
    <source>
        <strain evidence="3">BazhouSP</strain>
    </source>
</reference>
<evidence type="ECO:0000256" key="2">
    <source>
        <dbReference type="SAM" id="Phobius"/>
    </source>
</evidence>
<feature type="transmembrane region" description="Helical" evidence="2">
    <location>
        <begin position="112"/>
        <end position="134"/>
    </location>
</feature>
<sequence>MRSRTAHKSMGELEGDQQTSRHYSATTAHVGYLDNLNRKYNSMRCFNEMDDESVTRSNPEEHNSLPDVHSVKSRQNVCPQTSEQSDEVRCAESTVNKGRRIVFPINRATCRLLFVLLGLFSTFQTGCAMGRISLIKESKMRDCLDLICDKEAFEMSKKTKLYGEDGKVPEECRACQQCTENGFSVCAQPRTYNDEKQKFVSNNACECQHSVPKECRVAPTPSLRRAVEPNSKLFNLCYLSVIQKPPPPQAINDRNDVIVTIEQFWLSDYWRSLKLKNLTLYYEFIVTNPDHCEGRIELPKHPLFSCQSSLNIQMYSTPDEGEPKITTPPAPEVNAPDNYEYDDDLPPEVQFERDVFAGAKRVRLYYQVEVERPNQLKPGSNPLSFEDRTSKVTSEGLDFDLHPEIYGDGLSARSKEVVKIVEHDKIPKESLVKPTPGSSKNSPPTPKAKELEKEPTKKTDETKPETRPTEPADKTEKPHPHLAITPVGHHKIEKVGIEKHPKHETPVEPSFIDGEGKAATSEKKLPSDTSGDLLPRSTTGPVFPASNSTETTTSSNGIHHSSPFSIPAGESTSEKTSGSQYRMVRNVFVLTLISCALLVLIICFYRKGYCRRMCGGKSANDRVTENGTKTKNVNGKEYRAADSNGGNI</sequence>
<keyword evidence="2" id="KW-1133">Transmembrane helix</keyword>
<proteinExistence type="predicted"/>
<comment type="caution">
    <text evidence="3">The sequence shown here is derived from an EMBL/GenBank/DDBJ whole genome shotgun (WGS) entry which is preliminary data.</text>
</comment>
<dbReference type="EMBL" id="JAKKPZ010000250">
    <property type="protein sequence ID" value="KAI1697789.1"/>
    <property type="molecule type" value="Genomic_DNA"/>
</dbReference>
<name>A0AAD4ML24_9BILA</name>
<dbReference type="AlphaFoldDB" id="A0AAD4ML24"/>
<feature type="compositionally biased region" description="Basic and acidic residues" evidence="1">
    <location>
        <begin position="447"/>
        <end position="479"/>
    </location>
</feature>
<feature type="region of interest" description="Disordered" evidence="1">
    <location>
        <begin position="1"/>
        <end position="22"/>
    </location>
</feature>
<feature type="compositionally biased region" description="Basic and acidic residues" evidence="1">
    <location>
        <begin position="514"/>
        <end position="526"/>
    </location>
</feature>
<gene>
    <name evidence="3" type="ORF">DdX_18300</name>
</gene>
<accession>A0AAD4ML24</accession>
<keyword evidence="2" id="KW-0812">Transmembrane</keyword>
<organism evidence="3 4">
    <name type="scientific">Ditylenchus destructor</name>
    <dbReference type="NCBI Taxonomy" id="166010"/>
    <lineage>
        <taxon>Eukaryota</taxon>
        <taxon>Metazoa</taxon>
        <taxon>Ecdysozoa</taxon>
        <taxon>Nematoda</taxon>
        <taxon>Chromadorea</taxon>
        <taxon>Rhabditida</taxon>
        <taxon>Tylenchina</taxon>
        <taxon>Tylenchomorpha</taxon>
        <taxon>Sphaerularioidea</taxon>
        <taxon>Anguinidae</taxon>
        <taxon>Anguininae</taxon>
        <taxon>Ditylenchus</taxon>
    </lineage>
</organism>
<evidence type="ECO:0000313" key="3">
    <source>
        <dbReference type="EMBL" id="KAI1697789.1"/>
    </source>
</evidence>
<feature type="region of interest" description="Disordered" evidence="1">
    <location>
        <begin position="428"/>
        <end position="575"/>
    </location>
</feature>
<evidence type="ECO:0000256" key="1">
    <source>
        <dbReference type="SAM" id="MobiDB-lite"/>
    </source>
</evidence>
<protein>
    <submittedName>
        <fullName evidence="3">Uncharacterized protein</fullName>
    </submittedName>
</protein>
<feature type="region of interest" description="Disordered" evidence="1">
    <location>
        <begin position="51"/>
        <end position="73"/>
    </location>
</feature>
<feature type="compositionally biased region" description="Low complexity" evidence="1">
    <location>
        <begin position="546"/>
        <end position="556"/>
    </location>
</feature>
<feature type="compositionally biased region" description="Basic and acidic residues" evidence="1">
    <location>
        <begin position="493"/>
        <end position="506"/>
    </location>
</feature>
<keyword evidence="2" id="KW-0472">Membrane</keyword>
<feature type="compositionally biased region" description="Polar residues" evidence="1">
    <location>
        <begin position="557"/>
        <end position="575"/>
    </location>
</feature>
<dbReference type="Proteomes" id="UP001201812">
    <property type="component" value="Unassembled WGS sequence"/>
</dbReference>
<feature type="transmembrane region" description="Helical" evidence="2">
    <location>
        <begin position="587"/>
        <end position="605"/>
    </location>
</feature>
<keyword evidence="4" id="KW-1185">Reference proteome</keyword>
<evidence type="ECO:0000313" key="4">
    <source>
        <dbReference type="Proteomes" id="UP001201812"/>
    </source>
</evidence>